<reference evidence="1" key="1">
    <citation type="submission" date="2022-05" db="EMBL/GenBank/DDBJ databases">
        <title>The Musa troglodytarum L. genome provides insights into the mechanism of non-climacteric behaviour and enrichment of carotenoids.</title>
        <authorList>
            <person name="Wang J."/>
        </authorList>
    </citation>
    <scope>NUCLEOTIDE SEQUENCE</scope>
    <source>
        <tissue evidence="1">Leaf</tissue>
    </source>
</reference>
<proteinExistence type="predicted"/>
<keyword evidence="2" id="KW-1185">Reference proteome</keyword>
<accession>A0A9E7FZK2</accession>
<name>A0A9E7FZK2_9LILI</name>
<dbReference type="Proteomes" id="UP001055439">
    <property type="component" value="Chromosome 5"/>
</dbReference>
<organism evidence="1 2">
    <name type="scientific">Musa troglodytarum</name>
    <name type="common">fe'i banana</name>
    <dbReference type="NCBI Taxonomy" id="320322"/>
    <lineage>
        <taxon>Eukaryota</taxon>
        <taxon>Viridiplantae</taxon>
        <taxon>Streptophyta</taxon>
        <taxon>Embryophyta</taxon>
        <taxon>Tracheophyta</taxon>
        <taxon>Spermatophyta</taxon>
        <taxon>Magnoliopsida</taxon>
        <taxon>Liliopsida</taxon>
        <taxon>Zingiberales</taxon>
        <taxon>Musaceae</taxon>
        <taxon>Musa</taxon>
    </lineage>
</organism>
<evidence type="ECO:0000313" key="1">
    <source>
        <dbReference type="EMBL" id="URE02814.1"/>
    </source>
</evidence>
<protein>
    <submittedName>
        <fullName evidence="1">Uncharacterized protein</fullName>
    </submittedName>
</protein>
<gene>
    <name evidence="1" type="ORF">MUK42_34095</name>
</gene>
<dbReference type="AlphaFoldDB" id="A0A9E7FZK2"/>
<evidence type="ECO:0000313" key="2">
    <source>
        <dbReference type="Proteomes" id="UP001055439"/>
    </source>
</evidence>
<dbReference type="EMBL" id="CP097507">
    <property type="protein sequence ID" value="URE02814.1"/>
    <property type="molecule type" value="Genomic_DNA"/>
</dbReference>
<sequence length="72" mass="8442">MKSIPRTWSTGREKGKEVAMRTKAVQSEQCRKMYWVQCRSLELLKLEWFFVKELRLLTHNTERGTTGNPAVA</sequence>